<dbReference type="PROSITE" id="PS51273">
    <property type="entry name" value="GATASE_TYPE_1"/>
    <property type="match status" value="1"/>
</dbReference>
<proteinExistence type="predicted"/>
<dbReference type="InterPro" id="IPR017926">
    <property type="entry name" value="GATASE"/>
</dbReference>
<evidence type="ECO:0000313" key="2">
    <source>
        <dbReference type="EMBL" id="SFU45213.1"/>
    </source>
</evidence>
<dbReference type="RefSeq" id="WP_093024484.1">
    <property type="nucleotide sequence ID" value="NZ_FPBK01000004.1"/>
</dbReference>
<dbReference type="Gene3D" id="3.40.50.880">
    <property type="match status" value="1"/>
</dbReference>
<dbReference type="Proteomes" id="UP000199138">
    <property type="component" value="Unassembled WGS sequence"/>
</dbReference>
<dbReference type="FunFam" id="3.40.50.880:FF:000033">
    <property type="entry name" value="Glutamine amidotransferase class-I"/>
    <property type="match status" value="1"/>
</dbReference>
<protein>
    <submittedName>
        <fullName evidence="2">GMP synthase (Glutamine-hydrolysing)</fullName>
    </submittedName>
</protein>
<gene>
    <name evidence="2" type="ORF">SAMN05216480_10411</name>
</gene>
<evidence type="ECO:0000259" key="1">
    <source>
        <dbReference type="Pfam" id="PF00117"/>
    </source>
</evidence>
<feature type="domain" description="Glutamine amidotransferase" evidence="1">
    <location>
        <begin position="28"/>
        <end position="184"/>
    </location>
</feature>
<dbReference type="PANTHER" id="PTHR42695:SF5">
    <property type="entry name" value="GLUTAMINE AMIDOTRANSFERASE YLR126C-RELATED"/>
    <property type="match status" value="1"/>
</dbReference>
<dbReference type="InterPro" id="IPR029062">
    <property type="entry name" value="Class_I_gatase-like"/>
</dbReference>
<name>A0A1I7G9T1_9FLAO</name>
<keyword evidence="3" id="KW-1185">Reference proteome</keyword>
<accession>A0A1I7G9T1</accession>
<dbReference type="GO" id="GO:0005829">
    <property type="term" value="C:cytosol"/>
    <property type="evidence" value="ECO:0007669"/>
    <property type="project" value="TreeGrafter"/>
</dbReference>
<dbReference type="EMBL" id="FPBK01000004">
    <property type="protein sequence ID" value="SFU45213.1"/>
    <property type="molecule type" value="Genomic_DNA"/>
</dbReference>
<organism evidence="2 3">
    <name type="scientific">Pustulibacterium marinum</name>
    <dbReference type="NCBI Taxonomy" id="1224947"/>
    <lineage>
        <taxon>Bacteria</taxon>
        <taxon>Pseudomonadati</taxon>
        <taxon>Bacteroidota</taxon>
        <taxon>Flavobacteriia</taxon>
        <taxon>Flavobacteriales</taxon>
        <taxon>Flavobacteriaceae</taxon>
        <taxon>Pustulibacterium</taxon>
    </lineage>
</organism>
<dbReference type="STRING" id="1224947.SAMN05216480_10411"/>
<dbReference type="CDD" id="cd01741">
    <property type="entry name" value="GATase1_1"/>
    <property type="match status" value="1"/>
</dbReference>
<evidence type="ECO:0000313" key="3">
    <source>
        <dbReference type="Proteomes" id="UP000199138"/>
    </source>
</evidence>
<dbReference type="Pfam" id="PF00117">
    <property type="entry name" value="GATase"/>
    <property type="match status" value="1"/>
</dbReference>
<dbReference type="SUPFAM" id="SSF52317">
    <property type="entry name" value="Class I glutamine amidotransferase-like"/>
    <property type="match status" value="1"/>
</dbReference>
<dbReference type="AlphaFoldDB" id="A0A1I7G9T1"/>
<dbReference type="PANTHER" id="PTHR42695">
    <property type="entry name" value="GLUTAMINE AMIDOTRANSFERASE YLR126C-RELATED"/>
    <property type="match status" value="1"/>
</dbReference>
<reference evidence="2 3" key="1">
    <citation type="submission" date="2016-10" db="EMBL/GenBank/DDBJ databases">
        <authorList>
            <person name="de Groot N.N."/>
        </authorList>
    </citation>
    <scope>NUCLEOTIDE SEQUENCE [LARGE SCALE GENOMIC DNA]</scope>
    <source>
        <strain evidence="2 3">CGMCC 1.12333</strain>
    </source>
</reference>
<dbReference type="InterPro" id="IPR044992">
    <property type="entry name" value="ChyE-like"/>
</dbReference>
<dbReference type="OrthoDB" id="9807137at2"/>
<sequence length="230" mass="26421">MHIHYFQHEAFEGLGCIQNWIDANQYTVSSTHFYKQESLPDIDSFDLLIIMGGAMNIYDHEKHPWLVAEKLFIKQAIEKGKRVLGICLGAQLIADVLGAKVKRNRYKEIGWYPIQFSERAHKETFLARLPKKMYVFHWHGDTFEIPQDAVTLASSQGCENQGFLYQNKVMGLQFHLEVTTQSFKEMTAEMDDELKEQSPFIQNFNSMKAGAVNIPTCNAFMFSVLTQLSA</sequence>